<dbReference type="PANTHER" id="PTHR21310">
    <property type="entry name" value="AMINOGLYCOSIDE PHOSPHOTRANSFERASE-RELATED-RELATED"/>
    <property type="match status" value="1"/>
</dbReference>
<evidence type="ECO:0000259" key="1">
    <source>
        <dbReference type="Pfam" id="PF01636"/>
    </source>
</evidence>
<sequence>MTTMRQVLDHACREVGLSSAGAVLLRDGENQVYGLPGKVVVRISKPGQGGVAAREVFLGRWLNDNGVRAVEPLPVPQPVVVAGHPITFWQELAPRKAGTPRQVAQALKQLHALPVPDEFAQHKVAPFVRLHERVTSAQWLSDDDHRWLLARLAELLARWERRPLGLPEAVIHGDAWAGNVVDVDGQGVTFMDLERCSVGPPEWDLTSTACRLTSFGTLTAAKYAEYCDEYGSDVTQWEEFELFRDIRELRVTCFAVYVAQGRTNLRDDAHVRVNSLRGRNGPRPWDWQPIE</sequence>
<dbReference type="Pfam" id="PF01636">
    <property type="entry name" value="APH"/>
    <property type="match status" value="1"/>
</dbReference>
<evidence type="ECO:0000313" key="2">
    <source>
        <dbReference type="EMBL" id="GAA4720351.1"/>
    </source>
</evidence>
<accession>A0ABP8Y470</accession>
<dbReference type="Proteomes" id="UP001500843">
    <property type="component" value="Unassembled WGS sequence"/>
</dbReference>
<dbReference type="InterPro" id="IPR002575">
    <property type="entry name" value="Aminoglycoside_PTrfase"/>
</dbReference>
<dbReference type="Gene3D" id="3.90.1200.10">
    <property type="match status" value="1"/>
</dbReference>
<protein>
    <submittedName>
        <fullName evidence="2">Aminoglycoside phosphotransferase family protein</fullName>
    </submittedName>
</protein>
<gene>
    <name evidence="2" type="ORF">GCM10023198_50410</name>
</gene>
<feature type="domain" description="Aminoglycoside phosphotransferase" evidence="1">
    <location>
        <begin position="37"/>
        <end position="239"/>
    </location>
</feature>
<reference evidence="3" key="1">
    <citation type="journal article" date="2019" name="Int. J. Syst. Evol. Microbiol.">
        <title>The Global Catalogue of Microorganisms (GCM) 10K type strain sequencing project: providing services to taxonomists for standard genome sequencing and annotation.</title>
        <authorList>
            <consortium name="The Broad Institute Genomics Platform"/>
            <consortium name="The Broad Institute Genome Sequencing Center for Infectious Disease"/>
            <person name="Wu L."/>
            <person name="Ma J."/>
        </authorList>
    </citation>
    <scope>NUCLEOTIDE SEQUENCE [LARGE SCALE GENOMIC DNA]</scope>
    <source>
        <strain evidence="3">JCM 17975</strain>
    </source>
</reference>
<dbReference type="SUPFAM" id="SSF56112">
    <property type="entry name" value="Protein kinase-like (PK-like)"/>
    <property type="match status" value="1"/>
</dbReference>
<organism evidence="2 3">
    <name type="scientific">Promicromonospora umidemergens</name>
    <dbReference type="NCBI Taxonomy" id="629679"/>
    <lineage>
        <taxon>Bacteria</taxon>
        <taxon>Bacillati</taxon>
        <taxon>Actinomycetota</taxon>
        <taxon>Actinomycetes</taxon>
        <taxon>Micrococcales</taxon>
        <taxon>Promicromonosporaceae</taxon>
        <taxon>Promicromonospora</taxon>
    </lineage>
</organism>
<keyword evidence="3" id="KW-1185">Reference proteome</keyword>
<name>A0ABP8Y470_9MICO</name>
<dbReference type="InterPro" id="IPR011009">
    <property type="entry name" value="Kinase-like_dom_sf"/>
</dbReference>
<dbReference type="InterPro" id="IPR051678">
    <property type="entry name" value="AGP_Transferase"/>
</dbReference>
<dbReference type="PANTHER" id="PTHR21310:SF40">
    <property type="entry name" value="AMINOGLYCOSIDE PHOSPHOTRANSFERASE DOMAIN-CONTAINING PROTEIN-RELATED"/>
    <property type="match status" value="1"/>
</dbReference>
<proteinExistence type="predicted"/>
<evidence type="ECO:0000313" key="3">
    <source>
        <dbReference type="Proteomes" id="UP001500843"/>
    </source>
</evidence>
<dbReference type="EMBL" id="BAABHM010000033">
    <property type="protein sequence ID" value="GAA4720351.1"/>
    <property type="molecule type" value="Genomic_DNA"/>
</dbReference>
<comment type="caution">
    <text evidence="2">The sequence shown here is derived from an EMBL/GenBank/DDBJ whole genome shotgun (WGS) entry which is preliminary data.</text>
</comment>